<dbReference type="PROSITE" id="PS51103">
    <property type="entry name" value="PTS_EIIC_TYPE_1"/>
    <property type="match status" value="1"/>
</dbReference>
<evidence type="ECO:0000256" key="7">
    <source>
        <dbReference type="ARBA" id="ARBA00022692"/>
    </source>
</evidence>
<keyword evidence="7 17" id="KW-0812">Transmembrane</keyword>
<feature type="transmembrane region" description="Helical" evidence="17">
    <location>
        <begin position="217"/>
        <end position="235"/>
    </location>
</feature>
<dbReference type="InterPro" id="IPR003352">
    <property type="entry name" value="PTS_EIIC"/>
</dbReference>
<dbReference type="GO" id="GO:0015771">
    <property type="term" value="P:trehalose transport"/>
    <property type="evidence" value="ECO:0007669"/>
    <property type="project" value="TreeGrafter"/>
</dbReference>
<name>A0A917A7L6_9STRE</name>
<protein>
    <recommendedName>
        <fullName evidence="14">PTS system sucrose-specific EIIBCA component</fullName>
        <ecNumber evidence="11">2.7.1.211</ecNumber>
    </recommendedName>
    <alternativeName>
        <fullName evidence="15">EIIBCA-Scr</fullName>
    </alternativeName>
</protein>
<keyword evidence="8" id="KW-0418">Kinase</keyword>
<dbReference type="Gene3D" id="2.70.70.10">
    <property type="entry name" value="Glucose Permease (Domain IIA)"/>
    <property type="match status" value="1"/>
</dbReference>
<feature type="domain" description="PTS EIIB type-1" evidence="19">
    <location>
        <begin position="5"/>
        <end position="87"/>
    </location>
</feature>
<dbReference type="Pfam" id="PF02378">
    <property type="entry name" value="PTS_EIIC"/>
    <property type="match status" value="1"/>
</dbReference>
<dbReference type="EC" id="2.7.1.211" evidence="11"/>
<keyword evidence="5" id="KW-0808">Transferase</keyword>
<accession>A0A917A7L6</accession>
<keyword evidence="4" id="KW-0762">Sugar transport</keyword>
<evidence type="ECO:0000256" key="14">
    <source>
        <dbReference type="ARBA" id="ARBA00074554"/>
    </source>
</evidence>
<dbReference type="OrthoDB" id="9769191at2"/>
<dbReference type="InterPro" id="IPR050558">
    <property type="entry name" value="PTS_Sugar-Specific_Components"/>
</dbReference>
<dbReference type="InterPro" id="IPR011055">
    <property type="entry name" value="Dup_hybrid_motif"/>
</dbReference>
<feature type="transmembrane region" description="Helical" evidence="17">
    <location>
        <begin position="115"/>
        <end position="137"/>
    </location>
</feature>
<dbReference type="RefSeq" id="WP_068990811.1">
    <property type="nucleotide sequence ID" value="NZ_BMJN01000018.1"/>
</dbReference>
<dbReference type="GO" id="GO:0005886">
    <property type="term" value="C:plasma membrane"/>
    <property type="evidence" value="ECO:0007669"/>
    <property type="project" value="UniProtKB-SubCell"/>
</dbReference>
<dbReference type="Pfam" id="PF00367">
    <property type="entry name" value="PTS_EIIB"/>
    <property type="match status" value="1"/>
</dbReference>
<feature type="transmembrane region" description="Helical" evidence="17">
    <location>
        <begin position="278"/>
        <end position="297"/>
    </location>
</feature>
<keyword evidence="6" id="KW-0598">Phosphotransferase system</keyword>
<evidence type="ECO:0000256" key="6">
    <source>
        <dbReference type="ARBA" id="ARBA00022683"/>
    </source>
</evidence>
<evidence type="ECO:0000256" key="17">
    <source>
        <dbReference type="SAM" id="Phobius"/>
    </source>
</evidence>
<evidence type="ECO:0000256" key="10">
    <source>
        <dbReference type="ARBA" id="ARBA00023136"/>
    </source>
</evidence>
<feature type="active site" description="Phosphocysteine intermediate; for EIIB activity" evidence="16">
    <location>
        <position position="27"/>
    </location>
</feature>
<dbReference type="SUPFAM" id="SSF55604">
    <property type="entry name" value="Glucose permease domain IIB"/>
    <property type="match status" value="1"/>
</dbReference>
<sequence>MAKYTALAQDILDHVGGAENVNSLKHCVTRLRFSLKDEGKADTDYLKQLDGVVTVVQAGGQYQVVIGNHVPEVYAEVLKVGNLQGSGTVDADEEGPKGNLFDRFVDLVSGIFQPFLGPLAAAGIIKGIVAILAVTGMSHDNSALYAILETAGDGFFQFLPMLIAITSARKFKMNEFTALAIAGALVYPTLPATIATLSEAKLAHVLGIPFELPSSGSYLQTVMPAILAIWVASHVEKFMKKITPDVVKLFVVPFVTLLVTVPLTFLVVGPVANIASDLLSGTFTAIMGFSPLLYGLLLGALWQVLVMFGLHWALVPLAILQLPELGWTTILIPASLPNFTQTGVLAAIYLKTKEQKVKTLTVPAFISSLFGVTEPAIYGITLPMKTPFYISCVVSGLVGAALSFFDIKGYSFGALGIFQYPAYVGPDGLMPMWIMIGFSVVAIVVSFAIQMALPVPTLYAKAEVAEPVASTKTVTEQVIASPLSGEVIALEDTPDAVFASGAMGRGIAVEPSLGEVVAPADGFVRLLFPTNHAIGLATEDGTEILIHVGMDTVALNGEGFTAHVTQGSRVRKGQLLLTFDIEKIKAAGYPVTTPVIVTTPTSDVQVTDADTVNVGDYLLTAIQ</sequence>
<proteinExistence type="predicted"/>
<feature type="transmembrane region" description="Helical" evidence="17">
    <location>
        <begin position="176"/>
        <end position="197"/>
    </location>
</feature>
<dbReference type="FunFam" id="3.30.1360.60:FF:000001">
    <property type="entry name" value="PTS system glucose-specific IIBC component PtsG"/>
    <property type="match status" value="1"/>
</dbReference>
<dbReference type="Gene3D" id="3.30.1360.60">
    <property type="entry name" value="Glucose permease domain IIB"/>
    <property type="match status" value="1"/>
</dbReference>
<feature type="transmembrane region" description="Helical" evidence="17">
    <location>
        <begin position="247"/>
        <end position="272"/>
    </location>
</feature>
<evidence type="ECO:0000256" key="12">
    <source>
        <dbReference type="ARBA" id="ARBA00045139"/>
    </source>
</evidence>
<evidence type="ECO:0000256" key="16">
    <source>
        <dbReference type="PROSITE-ProRule" id="PRU00421"/>
    </source>
</evidence>
<dbReference type="EMBL" id="BMJN01000018">
    <property type="protein sequence ID" value="GGE32179.1"/>
    <property type="molecule type" value="Genomic_DNA"/>
</dbReference>
<comment type="catalytic activity">
    <reaction evidence="13">
        <text>N(pros)-phospho-L-histidyl-[protein](out) + sucrose = sucrose 6(G)-phosphate(in) + L-histidyl-[protein]</text>
        <dbReference type="Rhea" id="RHEA:49236"/>
        <dbReference type="Rhea" id="RHEA-COMP:9745"/>
        <dbReference type="Rhea" id="RHEA-COMP:9746"/>
        <dbReference type="ChEBI" id="CHEBI:17992"/>
        <dbReference type="ChEBI" id="CHEBI:29979"/>
        <dbReference type="ChEBI" id="CHEBI:64837"/>
        <dbReference type="ChEBI" id="CHEBI:91002"/>
        <dbReference type="EC" id="2.7.1.211"/>
    </reaction>
</comment>
<keyword evidence="3" id="KW-1003">Cell membrane</keyword>
<evidence type="ECO:0000259" key="19">
    <source>
        <dbReference type="PROSITE" id="PS51098"/>
    </source>
</evidence>
<organism evidence="21 22">
    <name type="scientific">Streptococcus himalayensis</name>
    <dbReference type="NCBI Taxonomy" id="1888195"/>
    <lineage>
        <taxon>Bacteria</taxon>
        <taxon>Bacillati</taxon>
        <taxon>Bacillota</taxon>
        <taxon>Bacilli</taxon>
        <taxon>Lactobacillales</taxon>
        <taxon>Streptococcaceae</taxon>
        <taxon>Streptococcus</taxon>
    </lineage>
</organism>
<evidence type="ECO:0000259" key="20">
    <source>
        <dbReference type="PROSITE" id="PS51103"/>
    </source>
</evidence>
<evidence type="ECO:0000313" key="22">
    <source>
        <dbReference type="Proteomes" id="UP000660801"/>
    </source>
</evidence>
<dbReference type="Proteomes" id="UP000660801">
    <property type="component" value="Unassembled WGS sequence"/>
</dbReference>
<dbReference type="PROSITE" id="PS51093">
    <property type="entry name" value="PTS_EIIA_TYPE_1"/>
    <property type="match status" value="1"/>
</dbReference>
<dbReference type="SUPFAM" id="SSF51261">
    <property type="entry name" value="Duplicated hybrid motif"/>
    <property type="match status" value="1"/>
</dbReference>
<gene>
    <name evidence="21" type="ORF">GCM10011510_11860</name>
</gene>
<evidence type="ECO:0000256" key="2">
    <source>
        <dbReference type="ARBA" id="ARBA00022448"/>
    </source>
</evidence>
<dbReference type="InterPro" id="IPR018113">
    <property type="entry name" value="PTrfase_EIIB_Cys"/>
</dbReference>
<evidence type="ECO:0000259" key="18">
    <source>
        <dbReference type="PROSITE" id="PS51093"/>
    </source>
</evidence>
<evidence type="ECO:0000256" key="1">
    <source>
        <dbReference type="ARBA" id="ARBA00004651"/>
    </source>
</evidence>
<dbReference type="GO" id="GO:0009401">
    <property type="term" value="P:phosphoenolpyruvate-dependent sugar phosphotransferase system"/>
    <property type="evidence" value="ECO:0007669"/>
    <property type="project" value="UniProtKB-KW"/>
</dbReference>
<evidence type="ECO:0000256" key="13">
    <source>
        <dbReference type="ARBA" id="ARBA00048931"/>
    </source>
</evidence>
<evidence type="ECO:0000256" key="4">
    <source>
        <dbReference type="ARBA" id="ARBA00022597"/>
    </source>
</evidence>
<dbReference type="InterPro" id="IPR036878">
    <property type="entry name" value="Glu_permease_IIB"/>
</dbReference>
<feature type="transmembrane region" description="Helical" evidence="17">
    <location>
        <begin position="428"/>
        <end position="449"/>
    </location>
</feature>
<reference evidence="21" key="2">
    <citation type="submission" date="2020-09" db="EMBL/GenBank/DDBJ databases">
        <authorList>
            <person name="Sun Q."/>
            <person name="Zhou Y."/>
        </authorList>
    </citation>
    <scope>NUCLEOTIDE SEQUENCE</scope>
    <source>
        <strain evidence="21">CGMCC 1.15533</strain>
    </source>
</reference>
<feature type="domain" description="PTS EIIC type-1" evidence="20">
    <location>
        <begin position="106"/>
        <end position="471"/>
    </location>
</feature>
<feature type="transmembrane region" description="Helical" evidence="17">
    <location>
        <begin position="362"/>
        <end position="382"/>
    </location>
</feature>
<dbReference type="InterPro" id="IPR001127">
    <property type="entry name" value="PTS_EIIA_1_perm"/>
</dbReference>
<feature type="transmembrane region" description="Helical" evidence="17">
    <location>
        <begin position="388"/>
        <end position="407"/>
    </location>
</feature>
<keyword evidence="9 17" id="KW-1133">Transmembrane helix</keyword>
<feature type="transmembrane region" description="Helical" evidence="17">
    <location>
        <begin position="143"/>
        <end position="164"/>
    </location>
</feature>
<keyword evidence="2" id="KW-0813">Transport</keyword>
<dbReference type="GO" id="GO:0090589">
    <property type="term" value="F:protein-phosphocysteine-trehalose phosphotransferase system transporter activity"/>
    <property type="evidence" value="ECO:0007669"/>
    <property type="project" value="TreeGrafter"/>
</dbReference>
<dbReference type="PROSITE" id="PS00371">
    <property type="entry name" value="PTS_EIIA_TYPE_1_HIS"/>
    <property type="match status" value="1"/>
</dbReference>
<dbReference type="FunFam" id="2.70.70.10:FF:000001">
    <property type="entry name" value="PTS system glucose-specific IIA component"/>
    <property type="match status" value="1"/>
</dbReference>
<dbReference type="Pfam" id="PF00358">
    <property type="entry name" value="PTS_EIIA_1"/>
    <property type="match status" value="1"/>
</dbReference>
<evidence type="ECO:0000256" key="3">
    <source>
        <dbReference type="ARBA" id="ARBA00022475"/>
    </source>
</evidence>
<comment type="function">
    <text evidence="12">The phosphoenolpyruvate-dependent sugar phosphotransferase system (sugar PTS), a major carbohydrate active transport system, catalyzes the phosphorylation of incoming sugar substrates concomitantly with their translocation across the cell membrane. This system is involved in sucrose transport.</text>
</comment>
<evidence type="ECO:0000256" key="5">
    <source>
        <dbReference type="ARBA" id="ARBA00022679"/>
    </source>
</evidence>
<evidence type="ECO:0000256" key="15">
    <source>
        <dbReference type="ARBA" id="ARBA00081008"/>
    </source>
</evidence>
<dbReference type="InterPro" id="IPR013013">
    <property type="entry name" value="PTS_EIIC_1"/>
</dbReference>
<dbReference type="PANTHER" id="PTHR30175:SF1">
    <property type="entry name" value="PTS SYSTEM ARBUTIN-, CELLOBIOSE-, AND SALICIN-SPECIFIC EIIBC COMPONENT-RELATED"/>
    <property type="match status" value="1"/>
</dbReference>
<dbReference type="CDD" id="cd00212">
    <property type="entry name" value="PTS_IIB_glc"/>
    <property type="match status" value="1"/>
</dbReference>
<feature type="domain" description="PTS EIIA type-1" evidence="18">
    <location>
        <begin position="495"/>
        <end position="599"/>
    </location>
</feature>
<keyword evidence="10 17" id="KW-0472">Membrane</keyword>
<keyword evidence="22" id="KW-1185">Reference proteome</keyword>
<dbReference type="PROSITE" id="PS51098">
    <property type="entry name" value="PTS_EIIB_TYPE_1"/>
    <property type="match status" value="1"/>
</dbReference>
<dbReference type="InterPro" id="IPR011297">
    <property type="entry name" value="PTS_IIABC_b_glu"/>
</dbReference>
<dbReference type="GO" id="GO:0016301">
    <property type="term" value="F:kinase activity"/>
    <property type="evidence" value="ECO:0007669"/>
    <property type="project" value="UniProtKB-KW"/>
</dbReference>
<dbReference type="NCBIfam" id="TIGR00830">
    <property type="entry name" value="PTBA"/>
    <property type="match status" value="1"/>
</dbReference>
<dbReference type="AlphaFoldDB" id="A0A917A7L6"/>
<comment type="caution">
    <text evidence="21">The sequence shown here is derived from an EMBL/GenBank/DDBJ whole genome shotgun (WGS) entry which is preliminary data.</text>
</comment>
<comment type="subcellular location">
    <subcellularLocation>
        <location evidence="1">Cell membrane</location>
        <topology evidence="1">Multi-pass membrane protein</topology>
    </subcellularLocation>
</comment>
<dbReference type="NCBIfam" id="TIGR01995">
    <property type="entry name" value="PTS-II-ABC-beta"/>
    <property type="match status" value="1"/>
</dbReference>
<reference evidence="21" key="1">
    <citation type="journal article" date="2014" name="Int. J. Syst. Evol. Microbiol.">
        <title>Complete genome sequence of Corynebacterium casei LMG S-19264T (=DSM 44701T), isolated from a smear-ripened cheese.</title>
        <authorList>
            <consortium name="US DOE Joint Genome Institute (JGI-PGF)"/>
            <person name="Walter F."/>
            <person name="Albersmeier A."/>
            <person name="Kalinowski J."/>
            <person name="Ruckert C."/>
        </authorList>
    </citation>
    <scope>NUCLEOTIDE SEQUENCE</scope>
    <source>
        <strain evidence="21">CGMCC 1.15533</strain>
    </source>
</reference>
<evidence type="ECO:0000256" key="8">
    <source>
        <dbReference type="ARBA" id="ARBA00022777"/>
    </source>
</evidence>
<dbReference type="PROSITE" id="PS01035">
    <property type="entry name" value="PTS_EIIB_TYPE_1_CYS"/>
    <property type="match status" value="1"/>
</dbReference>
<evidence type="ECO:0000256" key="11">
    <source>
        <dbReference type="ARBA" id="ARBA00044053"/>
    </source>
</evidence>
<evidence type="ECO:0000256" key="9">
    <source>
        <dbReference type="ARBA" id="ARBA00022989"/>
    </source>
</evidence>
<evidence type="ECO:0000313" key="21">
    <source>
        <dbReference type="EMBL" id="GGE32179.1"/>
    </source>
</evidence>
<dbReference type="InterPro" id="IPR001996">
    <property type="entry name" value="PTS_IIB_1"/>
</dbReference>
<dbReference type="GO" id="GO:0008982">
    <property type="term" value="F:protein-N(PI)-phosphohistidine-sugar phosphotransferase activity"/>
    <property type="evidence" value="ECO:0007669"/>
    <property type="project" value="InterPro"/>
</dbReference>
<dbReference type="PANTHER" id="PTHR30175">
    <property type="entry name" value="PHOSPHOTRANSFERASE SYSTEM TRANSPORT PROTEIN"/>
    <property type="match status" value="1"/>
</dbReference>